<proteinExistence type="predicted"/>
<dbReference type="RefSeq" id="WP_155319061.1">
    <property type="nucleotide sequence ID" value="NZ_AP021874.1"/>
</dbReference>
<dbReference type="PANTHER" id="PTHR42983:SF1">
    <property type="entry name" value="IRON-MOLYBDENUM PROTEIN"/>
    <property type="match status" value="1"/>
</dbReference>
<dbReference type="InterPro" id="IPR003731">
    <property type="entry name" value="Di-Nase_FeMo-co_biosynth"/>
</dbReference>
<accession>A0A5K7YS68</accession>
<dbReference type="SUPFAM" id="SSF53146">
    <property type="entry name" value="Nitrogenase accessory factor-like"/>
    <property type="match status" value="1"/>
</dbReference>
<dbReference type="OrthoDB" id="9807451at2"/>
<sequence>MMKIAVSARGNTPASHVAPFSGRTAGFVIYDSDSFRFTYLDPSAGDAQLMQSSRQSAEMFVDAGIEVLVVSGIAFETARLLGRAGIKIYECISATVWESIQALKLNLLEAIDNAPDPPDCRGSAAK</sequence>
<evidence type="ECO:0000313" key="3">
    <source>
        <dbReference type="Proteomes" id="UP000427906"/>
    </source>
</evidence>
<dbReference type="EMBL" id="AP021874">
    <property type="protein sequence ID" value="BBO71190.1"/>
    <property type="molecule type" value="Genomic_DNA"/>
</dbReference>
<dbReference type="Gene3D" id="3.30.420.130">
    <property type="entry name" value="Dinitrogenase iron-molybdenum cofactor biosynthesis domain"/>
    <property type="match status" value="1"/>
</dbReference>
<reference evidence="2 3" key="1">
    <citation type="submission" date="2019-11" db="EMBL/GenBank/DDBJ databases">
        <title>Comparative genomics of hydrocarbon-degrading Desulfosarcina strains.</title>
        <authorList>
            <person name="Watanabe M."/>
            <person name="Kojima H."/>
            <person name="Fukui M."/>
        </authorList>
    </citation>
    <scope>NUCLEOTIDE SEQUENCE [LARGE SCALE GENOMIC DNA]</scope>
    <source>
        <strain evidence="2 3">PL12</strain>
    </source>
</reference>
<dbReference type="Pfam" id="PF02579">
    <property type="entry name" value="Nitro_FeMo-Co"/>
    <property type="match status" value="1"/>
</dbReference>
<protein>
    <recommendedName>
        <fullName evidence="1">Dinitrogenase iron-molybdenum cofactor biosynthesis domain-containing protein</fullName>
    </recommendedName>
</protein>
<dbReference type="KEGG" id="dalk:DSCA_51200"/>
<dbReference type="PANTHER" id="PTHR42983">
    <property type="entry name" value="DINITROGENASE IRON-MOLYBDENUM COFACTOR PROTEIN-RELATED"/>
    <property type="match status" value="1"/>
</dbReference>
<feature type="domain" description="Dinitrogenase iron-molybdenum cofactor biosynthesis" evidence="1">
    <location>
        <begin position="15"/>
        <end position="103"/>
    </location>
</feature>
<evidence type="ECO:0000259" key="1">
    <source>
        <dbReference type="Pfam" id="PF02579"/>
    </source>
</evidence>
<gene>
    <name evidence="2" type="ORF">DSCA_51200</name>
</gene>
<name>A0A5K7YS68_9BACT</name>
<dbReference type="AlphaFoldDB" id="A0A5K7YS68"/>
<keyword evidence="3" id="KW-1185">Reference proteome</keyword>
<dbReference type="InterPro" id="IPR036105">
    <property type="entry name" value="DiNase_FeMo-co_biosyn_sf"/>
</dbReference>
<dbReference type="Proteomes" id="UP000427906">
    <property type="component" value="Chromosome"/>
</dbReference>
<organism evidence="2 3">
    <name type="scientific">Desulfosarcina alkanivorans</name>
    <dbReference type="NCBI Taxonomy" id="571177"/>
    <lineage>
        <taxon>Bacteria</taxon>
        <taxon>Pseudomonadati</taxon>
        <taxon>Thermodesulfobacteriota</taxon>
        <taxon>Desulfobacteria</taxon>
        <taxon>Desulfobacterales</taxon>
        <taxon>Desulfosarcinaceae</taxon>
        <taxon>Desulfosarcina</taxon>
    </lineage>
</organism>
<evidence type="ECO:0000313" key="2">
    <source>
        <dbReference type="EMBL" id="BBO71190.1"/>
    </source>
</evidence>